<evidence type="ECO:0000313" key="2">
    <source>
        <dbReference type="EMBL" id="CAB4130020.1"/>
    </source>
</evidence>
<keyword evidence="1" id="KW-0812">Transmembrane</keyword>
<evidence type="ECO:0000256" key="1">
    <source>
        <dbReference type="SAM" id="Phobius"/>
    </source>
</evidence>
<proteinExistence type="predicted"/>
<feature type="transmembrane region" description="Helical" evidence="1">
    <location>
        <begin position="34"/>
        <end position="54"/>
    </location>
</feature>
<keyword evidence="1" id="KW-0472">Membrane</keyword>
<accession>A0A6J5LAV0</accession>
<keyword evidence="1" id="KW-1133">Transmembrane helix</keyword>
<protein>
    <submittedName>
        <fullName evidence="2">Uncharacterized protein</fullName>
    </submittedName>
</protein>
<name>A0A6J5LAV0_9CAUD</name>
<gene>
    <name evidence="2" type="ORF">UFOVP117_215</name>
</gene>
<sequence>MSKATKLYIMFGLTLISSLVVPIFTQWYESQTGKFPYGFCFILVIGGFLSYVGVATNNFKDFE</sequence>
<reference evidence="2" key="1">
    <citation type="submission" date="2020-04" db="EMBL/GenBank/DDBJ databases">
        <authorList>
            <person name="Chiriac C."/>
            <person name="Salcher M."/>
            <person name="Ghai R."/>
            <person name="Kavagutti S V."/>
        </authorList>
    </citation>
    <scope>NUCLEOTIDE SEQUENCE</scope>
</reference>
<organism evidence="2">
    <name type="scientific">uncultured Caudovirales phage</name>
    <dbReference type="NCBI Taxonomy" id="2100421"/>
    <lineage>
        <taxon>Viruses</taxon>
        <taxon>Duplodnaviria</taxon>
        <taxon>Heunggongvirae</taxon>
        <taxon>Uroviricota</taxon>
        <taxon>Caudoviricetes</taxon>
        <taxon>Peduoviridae</taxon>
        <taxon>Maltschvirus</taxon>
        <taxon>Maltschvirus maltsch</taxon>
    </lineage>
</organism>
<feature type="transmembrane region" description="Helical" evidence="1">
    <location>
        <begin position="7"/>
        <end position="28"/>
    </location>
</feature>
<dbReference type="EMBL" id="LR796235">
    <property type="protein sequence ID" value="CAB4130020.1"/>
    <property type="molecule type" value="Genomic_DNA"/>
</dbReference>